<dbReference type="Proteomes" id="UP000290482">
    <property type="component" value="Chromosome"/>
</dbReference>
<dbReference type="GO" id="GO:0003676">
    <property type="term" value="F:nucleic acid binding"/>
    <property type="evidence" value="ECO:0007669"/>
    <property type="project" value="InterPro"/>
</dbReference>
<accession>A0A448ZWG5</accession>
<dbReference type="KEGG" id="mob:NCTC10112_00330"/>
<name>A0A448ZWG5_METOS</name>
<keyword evidence="3" id="KW-0378">Hydrolase</keyword>
<dbReference type="InterPro" id="IPR003156">
    <property type="entry name" value="DHHA1_dom"/>
</dbReference>
<dbReference type="PANTHER" id="PTHR47618:SF1">
    <property type="entry name" value="BIFUNCTIONAL OLIGORIBONUCLEASE AND PAP PHOSPHATASE NRNA"/>
    <property type="match status" value="1"/>
</dbReference>
<dbReference type="RefSeq" id="WP_022935992.1">
    <property type="nucleotide sequence ID" value="NZ_LR214940.1"/>
</dbReference>
<dbReference type="PANTHER" id="PTHR47618">
    <property type="entry name" value="BIFUNCTIONAL OLIGORIBONUCLEASE AND PAP PHOSPHATASE NRNA"/>
    <property type="match status" value="1"/>
</dbReference>
<feature type="domain" description="DHHA1" evidence="2">
    <location>
        <begin position="242"/>
        <end position="321"/>
    </location>
</feature>
<organism evidence="3 4">
    <name type="scientific">Metamycoplasma orale</name>
    <name type="common">Mycoplasma orale</name>
    <dbReference type="NCBI Taxonomy" id="2121"/>
    <lineage>
        <taxon>Bacteria</taxon>
        <taxon>Bacillati</taxon>
        <taxon>Mycoplasmatota</taxon>
        <taxon>Mycoplasmoidales</taxon>
        <taxon>Metamycoplasmataceae</taxon>
        <taxon>Metamycoplasma</taxon>
    </lineage>
</organism>
<dbReference type="Pfam" id="PF02272">
    <property type="entry name" value="DHHA1"/>
    <property type="match status" value="1"/>
</dbReference>
<dbReference type="SUPFAM" id="SSF64182">
    <property type="entry name" value="DHH phosphoesterases"/>
    <property type="match status" value="1"/>
</dbReference>
<evidence type="ECO:0000313" key="3">
    <source>
        <dbReference type="EMBL" id="VEU55627.1"/>
    </source>
</evidence>
<gene>
    <name evidence="3" type="primary">nrnA_2</name>
    <name evidence="3" type="ORF">NCTC10112_00330</name>
</gene>
<dbReference type="Pfam" id="PF01368">
    <property type="entry name" value="DHH"/>
    <property type="match status" value="1"/>
</dbReference>
<proteinExistence type="predicted"/>
<evidence type="ECO:0000259" key="1">
    <source>
        <dbReference type="Pfam" id="PF01368"/>
    </source>
</evidence>
<sequence>MKSKISKEKLSIFKQLEAKIKKYKNIVIYHHIRPDGDCLGSQFGMKNLILENFKNKNVLTIGDSKGIYSFLDFTMDEIENKPMEDSLAIIVDANYKERLEKRIYLDNKIFTDVIRIDHHPNEDDLYASVRWVEPEAPAAAQQVAELAYELGWKINEKAATYLYLGIYTDSVKLTSNTTNARTLELVGHLWKCGAKKELIHNELAKRTLDDIKINAYIHQHMTIKNRVVSFYFDLETQKKLGINDPLLANRPGLLASIDDNAFWVFFTQEKEDSIRCEFRSNGPCVRNVAVKWGGGGHHRASGAQIKDTKLIKEIIKDCEKEVLNTKEYDY</sequence>
<dbReference type="OrthoDB" id="9803668at2"/>
<dbReference type="Gene3D" id="3.10.310.30">
    <property type="match status" value="1"/>
</dbReference>
<dbReference type="EMBL" id="LR214940">
    <property type="protein sequence ID" value="VEU55627.1"/>
    <property type="molecule type" value="Genomic_DNA"/>
</dbReference>
<dbReference type="EC" id="3.1.-.-" evidence="3"/>
<dbReference type="InterPro" id="IPR038763">
    <property type="entry name" value="DHH_sf"/>
</dbReference>
<keyword evidence="4" id="KW-1185">Reference proteome</keyword>
<dbReference type="AlphaFoldDB" id="A0A448ZWG5"/>
<dbReference type="InterPro" id="IPR001667">
    <property type="entry name" value="DDH_dom"/>
</dbReference>
<protein>
    <submittedName>
        <fullName evidence="3">Bifunctional oligoribonuclease and PAP phosphatase nrnA</fullName>
        <ecNumber evidence="3">3.1.-.-</ecNumber>
    </submittedName>
</protein>
<feature type="domain" description="DDH" evidence="1">
    <location>
        <begin position="25"/>
        <end position="166"/>
    </location>
</feature>
<dbReference type="InterPro" id="IPR051319">
    <property type="entry name" value="Oligoribo/pAp-PDE_c-di-AMP_PDE"/>
</dbReference>
<evidence type="ECO:0000259" key="2">
    <source>
        <dbReference type="Pfam" id="PF02272"/>
    </source>
</evidence>
<evidence type="ECO:0000313" key="4">
    <source>
        <dbReference type="Proteomes" id="UP000290482"/>
    </source>
</evidence>
<reference evidence="3 4" key="1">
    <citation type="submission" date="2019-01" db="EMBL/GenBank/DDBJ databases">
        <authorList>
            <consortium name="Pathogen Informatics"/>
        </authorList>
    </citation>
    <scope>NUCLEOTIDE SEQUENCE [LARGE SCALE GENOMIC DNA]</scope>
    <source>
        <strain evidence="3 4">NCTC10112</strain>
    </source>
</reference>
<dbReference type="Gene3D" id="3.90.1640.10">
    <property type="entry name" value="inorganic pyrophosphatase (n-terminal core)"/>
    <property type="match status" value="1"/>
</dbReference>
<dbReference type="GO" id="GO:0016787">
    <property type="term" value="F:hydrolase activity"/>
    <property type="evidence" value="ECO:0007669"/>
    <property type="project" value="UniProtKB-KW"/>
</dbReference>